<feature type="compositionally biased region" description="Basic and acidic residues" evidence="1">
    <location>
        <begin position="699"/>
        <end position="733"/>
    </location>
</feature>
<sequence>MIVFGRCVLVDGWQRETGEVFAERTKDGKRSGGQKSGSLKRTSRRVTSQKVTSMAPRPFILPLLCLLSSAFFEAILAESIVFNIFSTRTNDQLLFVHNVKDVGANWTILPFEGEEQHIFDEMRRHIQTDDRPKAFVQIDGQTITQRLYQEPFCWLRGICWRRNRTAETFVFCNGRLAEILRLLRMNGCESAEEKGGEEAERTDEFNEVGWSTTFLAVEATPNGQSGKKGGKGTNSKNKLNTDGKMMSEGDQRRMCRYRITCYEKMGFSHLIGKQQKQLGGKVLSGKMAPPEGSKRTMKQMAKVAIKGVEKSEAEGKTKKELDERDGETVLANYRSGRERKLRCKYRKSCYRSGLRPTIESNLLALWLNRSGTKGYGEEEGNKSEEAGREAEWDTLDTKQRKVFCRYRKSCYSNGSRTMGKSEWRWDDFEIDFGFTQKTSEYWSNLRKMVKGRKGVAKKTGDETEMGGPKEEEAEEDTGEEAQRRKLSCKYRRSCYKTGELPEALRTPEGRTEEGGAEGAAMGRKRVPTSVRELKVFCKYRKSCYLASATGTETAEAMRAESSQNKTSGQSEKEEEWVEKIGEEVQKLTERQKTKRSAVANNDQTDGRREEGEEKREEEEHGAEVSKKRSNKKKKRTEVSEAPKNGEDEVKRKEDEMKREEEKQLNRNEREQEEENRKEKKEKPKRGGQRKPKTSCSPEKWVKEKKVDPGGCREKRDKEGVEGEKEKKAEETQKTKKKTKRKEEVKLEEETNKETEATEIGGEKEKTEGLNAEKEEKEIKERKKQQYKPKKRTYKVQVAEVQGQKSKVWSRNWLGLSSAERLECRYRKSCYATGTRPTSQRWTIGGDEKWWRCWEWHNLWRAVPWIFEEQQKKEKAHKSNKIEGWEGLSDRARKQKCQYRKSCYDRMEPWEGSGTEGDGPNGRTDSARKKEKPRPRKAADFTPKTVSREADKRKREETLRREVIFKSVDMATKLHCKYRKSCYEGSADRIMAPPPIILRINATNGEFRAGRRWDCPSGRRRRLDRTEGNCAEEGKWPTRREGKTDGRKKQKI</sequence>
<evidence type="ECO:0000256" key="1">
    <source>
        <dbReference type="SAM" id="MobiDB-lite"/>
    </source>
</evidence>
<feature type="compositionally biased region" description="Polar residues" evidence="1">
    <location>
        <begin position="36"/>
        <end position="50"/>
    </location>
</feature>
<feature type="compositionally biased region" description="Basic and acidic residues" evidence="1">
    <location>
        <begin position="740"/>
        <end position="780"/>
    </location>
</feature>
<name>A0A914HBZ1_GLORO</name>
<feature type="compositionally biased region" description="Basic and acidic residues" evidence="1">
    <location>
        <begin position="636"/>
        <end position="681"/>
    </location>
</feature>
<feature type="compositionally biased region" description="Basic and acidic residues" evidence="1">
    <location>
        <begin position="1023"/>
        <end position="1051"/>
    </location>
</feature>
<evidence type="ECO:0000313" key="3">
    <source>
        <dbReference type="WBParaSite" id="Gr19_v10_g1570.t2"/>
    </source>
</evidence>
<feature type="compositionally biased region" description="Basic and acidic residues" evidence="1">
    <location>
        <begin position="945"/>
        <end position="955"/>
    </location>
</feature>
<feature type="region of interest" description="Disordered" evidence="1">
    <location>
        <begin position="23"/>
        <end position="50"/>
    </location>
</feature>
<feature type="compositionally biased region" description="Basic residues" evidence="1">
    <location>
        <begin position="682"/>
        <end position="692"/>
    </location>
</feature>
<dbReference type="Proteomes" id="UP000887572">
    <property type="component" value="Unplaced"/>
</dbReference>
<feature type="region of interest" description="Disordered" evidence="1">
    <location>
        <begin position="550"/>
        <end position="792"/>
    </location>
</feature>
<keyword evidence="2" id="KW-1185">Reference proteome</keyword>
<feature type="region of interest" description="Disordered" evidence="1">
    <location>
        <begin position="1011"/>
        <end position="1051"/>
    </location>
</feature>
<organism evidence="2 3">
    <name type="scientific">Globodera rostochiensis</name>
    <name type="common">Golden nematode worm</name>
    <name type="synonym">Heterodera rostochiensis</name>
    <dbReference type="NCBI Taxonomy" id="31243"/>
    <lineage>
        <taxon>Eukaryota</taxon>
        <taxon>Metazoa</taxon>
        <taxon>Ecdysozoa</taxon>
        <taxon>Nematoda</taxon>
        <taxon>Chromadorea</taxon>
        <taxon>Rhabditida</taxon>
        <taxon>Tylenchina</taxon>
        <taxon>Tylenchomorpha</taxon>
        <taxon>Tylenchoidea</taxon>
        <taxon>Heteroderidae</taxon>
        <taxon>Heteroderinae</taxon>
        <taxon>Globodera</taxon>
    </lineage>
</organism>
<feature type="region of interest" description="Disordered" evidence="1">
    <location>
        <begin position="219"/>
        <end position="247"/>
    </location>
</feature>
<dbReference type="AlphaFoldDB" id="A0A914HBZ1"/>
<dbReference type="WBParaSite" id="Gr19_v10_g1570.t2">
    <property type="protein sequence ID" value="Gr19_v10_g1570.t2"/>
    <property type="gene ID" value="Gr19_v10_g1570"/>
</dbReference>
<feature type="region of interest" description="Disordered" evidence="1">
    <location>
        <begin position="909"/>
        <end position="955"/>
    </location>
</feature>
<proteinExistence type="predicted"/>
<feature type="region of interest" description="Disordered" evidence="1">
    <location>
        <begin position="454"/>
        <end position="482"/>
    </location>
</feature>
<feature type="compositionally biased region" description="Basic and acidic residues" evidence="1">
    <location>
        <begin position="604"/>
        <end position="626"/>
    </location>
</feature>
<feature type="compositionally biased region" description="Basic residues" evidence="1">
    <location>
        <begin position="781"/>
        <end position="792"/>
    </location>
</feature>
<evidence type="ECO:0000313" key="2">
    <source>
        <dbReference type="Proteomes" id="UP000887572"/>
    </source>
</evidence>
<reference evidence="3" key="1">
    <citation type="submission" date="2022-11" db="UniProtKB">
        <authorList>
            <consortium name="WormBaseParasite"/>
        </authorList>
    </citation>
    <scope>IDENTIFICATION</scope>
</reference>
<feature type="compositionally biased region" description="Basic and acidic residues" evidence="1">
    <location>
        <begin position="577"/>
        <end position="591"/>
    </location>
</feature>
<protein>
    <submittedName>
        <fullName evidence="3">Uncharacterized protein</fullName>
    </submittedName>
</protein>
<feature type="region of interest" description="Disordered" evidence="1">
    <location>
        <begin position="502"/>
        <end position="524"/>
    </location>
</feature>
<accession>A0A914HBZ1</accession>